<dbReference type="OrthoDB" id="4941850at2"/>
<sequence>MRRSRSAADAAKTSVFARIAAVLAAATVLVFAPGIAQAAFNTSTGSALPVGTASMASTATVSASCTGSNLAITVTSWGLADPRFLGQITITSGGSTVFTGTSNQAAGGSYTPKITPHTGTWNWSVINVYSIPNSNNAWTGPGVTGSFTCT</sequence>
<name>A0A4R5KFY3_9MICC</name>
<reference evidence="2 3" key="1">
    <citation type="submission" date="2019-03" db="EMBL/GenBank/DDBJ databases">
        <title>Whole genome sequence of Arthrobacter sp JH1-1.</title>
        <authorList>
            <person name="Trinh H.N."/>
        </authorList>
    </citation>
    <scope>NUCLEOTIDE SEQUENCE [LARGE SCALE GENOMIC DNA]</scope>
    <source>
        <strain evidence="2 3">JH1-1</strain>
    </source>
</reference>
<protein>
    <submittedName>
        <fullName evidence="2">Uncharacterized protein</fullName>
    </submittedName>
</protein>
<dbReference type="EMBL" id="SMRU01000017">
    <property type="protein sequence ID" value="TDF93912.1"/>
    <property type="molecule type" value="Genomic_DNA"/>
</dbReference>
<evidence type="ECO:0000313" key="2">
    <source>
        <dbReference type="EMBL" id="TDF93912.1"/>
    </source>
</evidence>
<dbReference type="AlphaFoldDB" id="A0A4R5KFY3"/>
<feature type="signal peptide" evidence="1">
    <location>
        <begin position="1"/>
        <end position="38"/>
    </location>
</feature>
<gene>
    <name evidence="2" type="ORF">E1809_14760</name>
</gene>
<accession>A0A4R5KFY3</accession>
<dbReference type="Proteomes" id="UP000295511">
    <property type="component" value="Unassembled WGS sequence"/>
</dbReference>
<proteinExistence type="predicted"/>
<organism evidence="2 3">
    <name type="scientific">Arthrobacter terricola</name>
    <dbReference type="NCBI Taxonomy" id="2547396"/>
    <lineage>
        <taxon>Bacteria</taxon>
        <taxon>Bacillati</taxon>
        <taxon>Actinomycetota</taxon>
        <taxon>Actinomycetes</taxon>
        <taxon>Micrococcales</taxon>
        <taxon>Micrococcaceae</taxon>
        <taxon>Arthrobacter</taxon>
    </lineage>
</organism>
<dbReference type="RefSeq" id="WP_133205006.1">
    <property type="nucleotide sequence ID" value="NZ_SMRU01000017.1"/>
</dbReference>
<comment type="caution">
    <text evidence="2">The sequence shown here is derived from an EMBL/GenBank/DDBJ whole genome shotgun (WGS) entry which is preliminary data.</text>
</comment>
<keyword evidence="3" id="KW-1185">Reference proteome</keyword>
<evidence type="ECO:0000256" key="1">
    <source>
        <dbReference type="SAM" id="SignalP"/>
    </source>
</evidence>
<feature type="chain" id="PRO_5020388080" evidence="1">
    <location>
        <begin position="39"/>
        <end position="150"/>
    </location>
</feature>
<evidence type="ECO:0000313" key="3">
    <source>
        <dbReference type="Proteomes" id="UP000295511"/>
    </source>
</evidence>
<keyword evidence="1" id="KW-0732">Signal</keyword>